<reference evidence="1 2" key="1">
    <citation type="submission" date="2019-09" db="EMBL/GenBank/DDBJ databases">
        <authorList>
            <person name="Chandra G."/>
            <person name="Truman W A."/>
        </authorList>
    </citation>
    <scope>NUCLEOTIDE SEQUENCE [LARGE SCALE GENOMIC DNA]</scope>
    <source>
        <strain evidence="1">PS880</strain>
    </source>
</reference>
<evidence type="ECO:0000313" key="2">
    <source>
        <dbReference type="Proteomes" id="UP000375525"/>
    </source>
</evidence>
<organism evidence="1 2">
    <name type="scientific">Pseudomonas fluorescens</name>
    <dbReference type="NCBI Taxonomy" id="294"/>
    <lineage>
        <taxon>Bacteria</taxon>
        <taxon>Pseudomonadati</taxon>
        <taxon>Pseudomonadota</taxon>
        <taxon>Gammaproteobacteria</taxon>
        <taxon>Pseudomonadales</taxon>
        <taxon>Pseudomonadaceae</taxon>
        <taxon>Pseudomonas</taxon>
    </lineage>
</organism>
<dbReference type="EMBL" id="CABVIH010000042">
    <property type="protein sequence ID" value="VVP57936.1"/>
    <property type="molecule type" value="Genomic_DNA"/>
</dbReference>
<name>A0A5E7Q6Z8_PSEFL</name>
<proteinExistence type="predicted"/>
<dbReference type="Proteomes" id="UP000375525">
    <property type="component" value="Unassembled WGS sequence"/>
</dbReference>
<evidence type="ECO:0000313" key="1">
    <source>
        <dbReference type="EMBL" id="VVP57936.1"/>
    </source>
</evidence>
<protein>
    <submittedName>
        <fullName evidence="1">Uncharacterized protein</fullName>
    </submittedName>
</protein>
<sequence>MMNECRYGRLTVCAIKAPRADSRDTIAENEQDISEKRFPVNGGPRIVERRCPSNFGFLDAQNSRS</sequence>
<gene>
    <name evidence="1" type="ORF">PS880_05863</name>
</gene>
<accession>A0A5E7Q6Z8</accession>
<dbReference type="AlphaFoldDB" id="A0A5E7Q6Z8"/>